<feature type="signal peptide" evidence="9">
    <location>
        <begin position="1"/>
        <end position="19"/>
    </location>
</feature>
<dbReference type="EC" id="3.4.24.-" evidence="12"/>
<gene>
    <name evidence="12" type="ORF">CRENPOLYSF1_270014</name>
</gene>
<evidence type="ECO:0000256" key="5">
    <source>
        <dbReference type="ARBA" id="ARBA00022801"/>
    </source>
</evidence>
<feature type="chain" id="PRO_5012706765" evidence="9">
    <location>
        <begin position="20"/>
        <end position="459"/>
    </location>
</feature>
<evidence type="ECO:0000313" key="12">
    <source>
        <dbReference type="EMBL" id="SJM92240.1"/>
    </source>
</evidence>
<evidence type="ECO:0000259" key="10">
    <source>
        <dbReference type="Pfam" id="PF00675"/>
    </source>
</evidence>
<dbReference type="PROSITE" id="PS00143">
    <property type="entry name" value="INSULINASE"/>
    <property type="match status" value="1"/>
</dbReference>
<dbReference type="OrthoDB" id="9811314at2"/>
<evidence type="ECO:0000256" key="2">
    <source>
        <dbReference type="ARBA" id="ARBA00007261"/>
    </source>
</evidence>
<dbReference type="PANTHER" id="PTHR43690:SF17">
    <property type="entry name" value="PROTEIN YHJJ"/>
    <property type="match status" value="1"/>
</dbReference>
<keyword evidence="3 12" id="KW-0645">Protease</keyword>
<dbReference type="RefSeq" id="WP_087143307.1">
    <property type="nucleotide sequence ID" value="NZ_FUKI01000101.1"/>
</dbReference>
<keyword evidence="6" id="KW-0862">Zinc</keyword>
<evidence type="ECO:0000256" key="1">
    <source>
        <dbReference type="ARBA" id="ARBA00001947"/>
    </source>
</evidence>
<evidence type="ECO:0000259" key="11">
    <source>
        <dbReference type="Pfam" id="PF05193"/>
    </source>
</evidence>
<dbReference type="SUPFAM" id="SSF63411">
    <property type="entry name" value="LuxS/MPP-like metallohydrolase"/>
    <property type="match status" value="2"/>
</dbReference>
<evidence type="ECO:0000256" key="7">
    <source>
        <dbReference type="ARBA" id="ARBA00023049"/>
    </source>
</evidence>
<evidence type="ECO:0000256" key="6">
    <source>
        <dbReference type="ARBA" id="ARBA00022833"/>
    </source>
</evidence>
<feature type="domain" description="Peptidase M16 N-terminal" evidence="10">
    <location>
        <begin position="34"/>
        <end position="180"/>
    </location>
</feature>
<dbReference type="GO" id="GO:0046872">
    <property type="term" value="F:metal ion binding"/>
    <property type="evidence" value="ECO:0007669"/>
    <property type="project" value="UniProtKB-KW"/>
</dbReference>
<organism evidence="12 13">
    <name type="scientific">Crenothrix polyspora</name>
    <dbReference type="NCBI Taxonomy" id="360316"/>
    <lineage>
        <taxon>Bacteria</taxon>
        <taxon>Pseudomonadati</taxon>
        <taxon>Pseudomonadota</taxon>
        <taxon>Gammaproteobacteria</taxon>
        <taxon>Methylococcales</taxon>
        <taxon>Crenotrichaceae</taxon>
        <taxon>Crenothrix</taxon>
    </lineage>
</organism>
<evidence type="ECO:0000256" key="4">
    <source>
        <dbReference type="ARBA" id="ARBA00022723"/>
    </source>
</evidence>
<proteinExistence type="inferred from homology"/>
<evidence type="ECO:0000256" key="3">
    <source>
        <dbReference type="ARBA" id="ARBA00022670"/>
    </source>
</evidence>
<dbReference type="Proteomes" id="UP000195667">
    <property type="component" value="Unassembled WGS sequence"/>
</dbReference>
<dbReference type="InterPro" id="IPR007863">
    <property type="entry name" value="Peptidase_M16_C"/>
</dbReference>
<comment type="similarity">
    <text evidence="2 8">Belongs to the peptidase M16 family.</text>
</comment>
<dbReference type="GO" id="GO:0006508">
    <property type="term" value="P:proteolysis"/>
    <property type="evidence" value="ECO:0007669"/>
    <property type="project" value="UniProtKB-KW"/>
</dbReference>
<keyword evidence="9" id="KW-0732">Signal</keyword>
<dbReference type="InterPro" id="IPR050626">
    <property type="entry name" value="Peptidase_M16"/>
</dbReference>
<dbReference type="AlphaFoldDB" id="A0A1R4H8P8"/>
<dbReference type="InterPro" id="IPR011765">
    <property type="entry name" value="Pept_M16_N"/>
</dbReference>
<dbReference type="InterPro" id="IPR011249">
    <property type="entry name" value="Metalloenz_LuxS/M16"/>
</dbReference>
<dbReference type="InterPro" id="IPR001431">
    <property type="entry name" value="Pept_M16_Zn_BS"/>
</dbReference>
<evidence type="ECO:0000256" key="9">
    <source>
        <dbReference type="SAM" id="SignalP"/>
    </source>
</evidence>
<dbReference type="Pfam" id="PF00675">
    <property type="entry name" value="Peptidase_M16"/>
    <property type="match status" value="1"/>
</dbReference>
<protein>
    <submittedName>
        <fullName evidence="12">Zinc protease y4wA</fullName>
        <ecNumber evidence="12">3.4.24.-</ecNumber>
    </submittedName>
</protein>
<accession>A0A1R4H8P8</accession>
<dbReference type="PANTHER" id="PTHR43690">
    <property type="entry name" value="NARDILYSIN"/>
    <property type="match status" value="1"/>
</dbReference>
<dbReference type="Gene3D" id="3.30.830.10">
    <property type="entry name" value="Metalloenzyme, LuxS/M16 peptidase-like"/>
    <property type="match status" value="2"/>
</dbReference>
<name>A0A1R4H8P8_9GAMM</name>
<comment type="cofactor">
    <cofactor evidence="1">
        <name>Zn(2+)</name>
        <dbReference type="ChEBI" id="CHEBI:29105"/>
    </cofactor>
</comment>
<feature type="domain" description="Peptidase M16 C-terminal" evidence="11">
    <location>
        <begin position="190"/>
        <end position="370"/>
    </location>
</feature>
<keyword evidence="4" id="KW-0479">Metal-binding</keyword>
<evidence type="ECO:0000256" key="8">
    <source>
        <dbReference type="RuleBase" id="RU004447"/>
    </source>
</evidence>
<reference evidence="13" key="1">
    <citation type="submission" date="2017-02" db="EMBL/GenBank/DDBJ databases">
        <authorList>
            <person name="Daims H."/>
        </authorList>
    </citation>
    <scope>NUCLEOTIDE SEQUENCE [LARGE SCALE GENOMIC DNA]</scope>
</reference>
<dbReference type="GO" id="GO:0004222">
    <property type="term" value="F:metalloendopeptidase activity"/>
    <property type="evidence" value="ECO:0007669"/>
    <property type="project" value="InterPro"/>
</dbReference>
<sequence length="459" mass="51096">MYKQLIGLVLLAVPVLASATVSKVSEHTLRNGFKVLVKEDHRSPVMVSQVWYKVGSSYEPGGITGASHMLEHMMFKGTDKHPAGEFSKIIAANGGDENAFTGQDYTAFFQTMSADKLSVSLELEADRMRYLHLLPEELKKELQVVTEERRMRTDDNPQAKMQEHFMAMAFSNSPYKNPVIGWPADIAAYTVKDLQAWYQRWYAPNNATLVVVGDVKPQEVFDLAQKYFGALKTSDIETLKPQTEVEQLGVRKITVKLPAKLPYLIMGYKVPVLKTADPEWEAYALEVLAGVLDGGSSARLTSGLVRGKQLAVSAGAGYNMTDRLPTLFELQATPNEGKTVHDLETALKAEITKLQKDLVSSDELQRIKAQVLASNVYEKDSNFYQAMQLGMLETVGLGWKKADDYVEKVNQVTAEQIRAVAKKYLIEDHLNIAYLEPQAINNSEKTEKTEKPAAKKGAK</sequence>
<keyword evidence="5 12" id="KW-0378">Hydrolase</keyword>
<dbReference type="Pfam" id="PF05193">
    <property type="entry name" value="Peptidase_M16_C"/>
    <property type="match status" value="1"/>
</dbReference>
<keyword evidence="13" id="KW-1185">Reference proteome</keyword>
<keyword evidence="7" id="KW-0482">Metalloprotease</keyword>
<evidence type="ECO:0000313" key="13">
    <source>
        <dbReference type="Proteomes" id="UP000195667"/>
    </source>
</evidence>
<dbReference type="EMBL" id="FUKI01000101">
    <property type="protein sequence ID" value="SJM92240.1"/>
    <property type="molecule type" value="Genomic_DNA"/>
</dbReference>